<dbReference type="Proteomes" id="UP001219585">
    <property type="component" value="Chromosome"/>
</dbReference>
<accession>A0AAJ5UTI4</accession>
<dbReference type="AlphaFoldDB" id="A0AAJ5UTI4"/>
<sequence length="54" mass="6457">MNQSRKKNLKSMANVAINNHKHLYDETISETSVMELALRQYIKQQEKQYKKIYA</sequence>
<dbReference type="EMBL" id="CP113527">
    <property type="protein sequence ID" value="WDV07134.1"/>
    <property type="molecule type" value="Genomic_DNA"/>
</dbReference>
<evidence type="ECO:0000313" key="2">
    <source>
        <dbReference type="Proteomes" id="UP001219585"/>
    </source>
</evidence>
<evidence type="ECO:0000313" key="1">
    <source>
        <dbReference type="EMBL" id="WDV07134.1"/>
    </source>
</evidence>
<proteinExistence type="predicted"/>
<name>A0AAJ5UTI4_9BACI</name>
<organism evidence="1 2">
    <name type="scientific">Lysinibacillus irui</name>
    <dbReference type="NCBI Taxonomy" id="2998077"/>
    <lineage>
        <taxon>Bacteria</taxon>
        <taxon>Bacillati</taxon>
        <taxon>Bacillota</taxon>
        <taxon>Bacilli</taxon>
        <taxon>Bacillales</taxon>
        <taxon>Bacillaceae</taxon>
        <taxon>Lysinibacillus</taxon>
    </lineage>
</organism>
<gene>
    <name evidence="1" type="ORF">OU989_01260</name>
</gene>
<reference evidence="1" key="1">
    <citation type="submission" date="2022-11" db="EMBL/GenBank/DDBJ databases">
        <title>Lysinibacillus irui.</title>
        <authorList>
            <person name="Akintayo S.O."/>
        </authorList>
    </citation>
    <scope>NUCLEOTIDE SEQUENCE</scope>
    <source>
        <strain evidence="1">IRB4-01</strain>
    </source>
</reference>
<dbReference type="KEGG" id="liu:OU989_01260"/>
<protein>
    <submittedName>
        <fullName evidence="1">Uncharacterized protein</fullName>
    </submittedName>
</protein>
<dbReference type="RefSeq" id="WP_274795296.1">
    <property type="nucleotide sequence ID" value="NZ_CP113527.1"/>
</dbReference>